<dbReference type="PANTHER" id="PTHR43649:SF33">
    <property type="entry name" value="POLYGALACTURONAN_RHAMNOGALACTURONAN-BINDING PROTEIN YTCQ"/>
    <property type="match status" value="1"/>
</dbReference>
<name>A0A1B1BEN2_9MICO</name>
<dbReference type="PATRIC" id="fig|670052.7.peg.73"/>
<reference evidence="7 8" key="1">
    <citation type="submission" date="2016-06" db="EMBL/GenBank/DDBJ databases">
        <title>Genome sequencing of Cryobacterium arcticum PAMC 27867.</title>
        <authorList>
            <person name="Lee J."/>
            <person name="Kim O.-S."/>
        </authorList>
    </citation>
    <scope>NUCLEOTIDE SEQUENCE [LARGE SCALE GENOMIC DNA]</scope>
    <source>
        <strain evidence="7 8">PAMC 27867</strain>
    </source>
</reference>
<dbReference type="STRING" id="670052.PA27867_0069"/>
<keyword evidence="7" id="KW-0813">Transport</keyword>
<evidence type="ECO:0000256" key="5">
    <source>
        <dbReference type="ARBA" id="ARBA00023288"/>
    </source>
</evidence>
<accession>A0A1B1BEN2</accession>
<dbReference type="PROSITE" id="PS51257">
    <property type="entry name" value="PROKAR_LIPOPROTEIN"/>
    <property type="match status" value="1"/>
</dbReference>
<dbReference type="AlphaFoldDB" id="A0A1B1BEN2"/>
<dbReference type="InterPro" id="IPR050490">
    <property type="entry name" value="Bact_solute-bd_prot1"/>
</dbReference>
<dbReference type="Proteomes" id="UP000092582">
    <property type="component" value="Chromosome 1"/>
</dbReference>
<dbReference type="EMBL" id="CP016282">
    <property type="protein sequence ID" value="ANP71048.1"/>
    <property type="molecule type" value="Genomic_DNA"/>
</dbReference>
<keyword evidence="5" id="KW-0449">Lipoprotein</keyword>
<dbReference type="OrthoDB" id="2515046at2"/>
<keyword evidence="2 6" id="KW-0732">Signal</keyword>
<evidence type="ECO:0000313" key="7">
    <source>
        <dbReference type="EMBL" id="ANP71048.1"/>
    </source>
</evidence>
<evidence type="ECO:0000256" key="2">
    <source>
        <dbReference type="ARBA" id="ARBA00022729"/>
    </source>
</evidence>
<protein>
    <submittedName>
        <fullName evidence="7">ABC-type sugar transport system, periplasmic component</fullName>
    </submittedName>
</protein>
<evidence type="ECO:0000256" key="4">
    <source>
        <dbReference type="ARBA" id="ARBA00023139"/>
    </source>
</evidence>
<keyword evidence="8" id="KW-1185">Reference proteome</keyword>
<evidence type="ECO:0000256" key="1">
    <source>
        <dbReference type="ARBA" id="ARBA00022475"/>
    </source>
</evidence>
<keyword evidence="1" id="KW-1003">Cell membrane</keyword>
<sequence precursor="true">MKKSKILSAVAAIGVSAVLLSGCSGGTGGTGDSAGGKVTLDFWSWAPNTQSLVDTWNAANPDIQVNYTDAGGGKDSSAKLLTASRAGNAPDVAAVEYPTLPSLIVADVPLDITDLVSDVTDKYDEGTLSQTTFDGHIFGLPQDIGPMAFFYRSDLLEQWGIPVPTTWAEFKTAAAAVRAADPSAYLASLPADQWAFYAGVANQAGSKWWSVKDNTWTVGIADDASLEVADFFQGLVDEDLISTDPILTPEWNAKANSGTMLSWPAGLWAPGVIEGVAPDTVGKWSMSAFPEWTPGDPAVAYQGGSSVIVTKDSDHPEEAAKFIKWLNASEEGANLLLTVQNAYPAAISGQEDAKASAPPALMPQQTDFYELAAKVSANAIPVTWGPNVNVAESAFTDELNKAINAGTPWRDAFTAVQKIVVADMTKSGFEISNK</sequence>
<feature type="chain" id="PRO_5038619674" evidence="6">
    <location>
        <begin position="22"/>
        <end position="434"/>
    </location>
</feature>
<evidence type="ECO:0000256" key="6">
    <source>
        <dbReference type="SAM" id="SignalP"/>
    </source>
</evidence>
<dbReference type="InterPro" id="IPR006059">
    <property type="entry name" value="SBP"/>
</dbReference>
<dbReference type="RefSeq" id="WP_066591618.1">
    <property type="nucleotide sequence ID" value="NZ_CP016282.1"/>
</dbReference>
<organism evidence="7 8">
    <name type="scientific">Cryobacterium arcticum</name>
    <dbReference type="NCBI Taxonomy" id="670052"/>
    <lineage>
        <taxon>Bacteria</taxon>
        <taxon>Bacillati</taxon>
        <taxon>Actinomycetota</taxon>
        <taxon>Actinomycetes</taxon>
        <taxon>Micrococcales</taxon>
        <taxon>Microbacteriaceae</taxon>
        <taxon>Cryobacterium</taxon>
    </lineage>
</organism>
<dbReference type="Gene3D" id="3.40.190.10">
    <property type="entry name" value="Periplasmic binding protein-like II"/>
    <property type="match status" value="1"/>
</dbReference>
<keyword evidence="7" id="KW-0762">Sugar transport</keyword>
<keyword evidence="4" id="KW-0564">Palmitate</keyword>
<evidence type="ECO:0000256" key="3">
    <source>
        <dbReference type="ARBA" id="ARBA00023136"/>
    </source>
</evidence>
<dbReference type="Pfam" id="PF01547">
    <property type="entry name" value="SBP_bac_1"/>
    <property type="match status" value="1"/>
</dbReference>
<dbReference type="KEGG" id="cart:PA27867_0069"/>
<dbReference type="SUPFAM" id="SSF53850">
    <property type="entry name" value="Periplasmic binding protein-like II"/>
    <property type="match status" value="1"/>
</dbReference>
<dbReference type="PANTHER" id="PTHR43649">
    <property type="entry name" value="ARABINOSE-BINDING PROTEIN-RELATED"/>
    <property type="match status" value="1"/>
</dbReference>
<proteinExistence type="predicted"/>
<keyword evidence="3" id="KW-0472">Membrane</keyword>
<evidence type="ECO:0000313" key="8">
    <source>
        <dbReference type="Proteomes" id="UP000092582"/>
    </source>
</evidence>
<feature type="signal peptide" evidence="6">
    <location>
        <begin position="1"/>
        <end position="21"/>
    </location>
</feature>
<gene>
    <name evidence="7" type="ORF">PA27867_0069</name>
</gene>